<dbReference type="Gene3D" id="2.60.120.200">
    <property type="match status" value="1"/>
</dbReference>
<dbReference type="InterPro" id="IPR013320">
    <property type="entry name" value="ConA-like_dom_sf"/>
</dbReference>
<evidence type="ECO:0000313" key="1">
    <source>
        <dbReference type="EMBL" id="PWL04198.1"/>
    </source>
</evidence>
<accession>A0ABX5LTE2</accession>
<gene>
    <name evidence="1" type="ORF">B0H50_101211</name>
</gene>
<sequence>MQFTKFIFASAAILFLESCSTNSTDSAGILIETNTGNKTARILVSSKNLGINAGDTLVLNQTHADTLGDTIFVSKINYTRIADSLECNSGIMVLDSFPVGKFDSVKINSANGNSKSVFVSWNVVEDSLNFDSSLDAEFKGAVTLALPSDFKDLENANELYENMPFALQLSQMKNPCILDVDGNLIRLTKTDSNLYRGIMPQVIFKTKNQIQFDLVNQCQESDSLNLKFANHAEFFDELKNDNSSILGHARWSDSTDNWYYIDNVKIFSDDNYGGISIWFNADSLDLKDYAQIIAAKNDSTGFKLQKRGNSGAVNLRIDTKGGVYNAVFGRANGVLDGKWHQYTFKIHQDTVTTFIDGNLIGETQFNIGQGLSSAINPGIGYGGFTGGVDELYFLTGRESNNWIKLFYALQKSSQE</sequence>
<proteinExistence type="predicted"/>
<dbReference type="EMBL" id="QGHD01000001">
    <property type="protein sequence ID" value="PWL04198.1"/>
    <property type="molecule type" value="Genomic_DNA"/>
</dbReference>
<organism evidence="1 2">
    <name type="scientific">Hallerella porci</name>
    <dbReference type="NCBI Taxonomy" id="1945871"/>
    <lineage>
        <taxon>Bacteria</taxon>
        <taxon>Pseudomonadati</taxon>
        <taxon>Fibrobacterota</taxon>
        <taxon>Fibrobacteria</taxon>
        <taxon>Fibrobacterales</taxon>
        <taxon>Fibrobacteraceae</taxon>
        <taxon>Hallerella</taxon>
    </lineage>
</organism>
<comment type="caution">
    <text evidence="1">The sequence shown here is derived from an EMBL/GenBank/DDBJ whole genome shotgun (WGS) entry which is preliminary data.</text>
</comment>
<keyword evidence="2" id="KW-1185">Reference proteome</keyword>
<dbReference type="SUPFAM" id="SSF49899">
    <property type="entry name" value="Concanavalin A-like lectins/glucanases"/>
    <property type="match status" value="1"/>
</dbReference>
<dbReference type="RefSeq" id="WP_146129099.1">
    <property type="nucleotide sequence ID" value="NZ_JAXEIU010000053.1"/>
</dbReference>
<dbReference type="Proteomes" id="UP000245523">
    <property type="component" value="Unassembled WGS sequence"/>
</dbReference>
<evidence type="ECO:0000313" key="2">
    <source>
        <dbReference type="Proteomes" id="UP000245523"/>
    </source>
</evidence>
<dbReference type="Pfam" id="PF13385">
    <property type="entry name" value="Laminin_G_3"/>
    <property type="match status" value="1"/>
</dbReference>
<protein>
    <submittedName>
        <fullName evidence="1">Concanavalin A-like lectin/glucanase superfamily protein</fullName>
    </submittedName>
</protein>
<reference evidence="1 2" key="1">
    <citation type="submission" date="2018-05" db="EMBL/GenBank/DDBJ databases">
        <title>Animal gut microbial communities from fecal samples from Wisconsin, USA.</title>
        <authorList>
            <person name="Neumann A."/>
        </authorList>
    </citation>
    <scope>NUCLEOTIDE SEQUENCE [LARGE SCALE GENOMIC DNA]</scope>
    <source>
        <strain evidence="1 2">UWS4</strain>
    </source>
</reference>
<name>A0ABX5LTE2_9BACT</name>